<evidence type="ECO:0000313" key="2">
    <source>
        <dbReference type="Proteomes" id="UP000017023"/>
    </source>
</evidence>
<comment type="caution">
    <text evidence="1">The sequence shown here is derived from an EMBL/GenBank/DDBJ whole genome shotgun (WGS) entry which is preliminary data.</text>
</comment>
<dbReference type="RefSeq" id="WP_021825247.1">
    <property type="nucleotide sequence ID" value="NZ_AWGW01000011.1"/>
</dbReference>
<reference evidence="1 2" key="1">
    <citation type="submission" date="2013-08" db="EMBL/GenBank/DDBJ databases">
        <authorList>
            <person name="Durkin A.S."/>
            <person name="Haft D.R."/>
            <person name="McCorrison J."/>
            <person name="Torralba M."/>
            <person name="Gillis M."/>
            <person name="Haft D.H."/>
            <person name="Methe B."/>
            <person name="Sutton G."/>
            <person name="Nelson K.E."/>
        </authorList>
    </citation>
    <scope>NUCLEOTIDE SEQUENCE [LARGE SCALE GENOMIC DNA]</scope>
    <source>
        <strain evidence="1 2">F0493</strain>
    </source>
</reference>
<proteinExistence type="predicted"/>
<dbReference type="AlphaFoldDB" id="U2MQ70"/>
<dbReference type="Proteomes" id="UP000017023">
    <property type="component" value="Unassembled WGS sequence"/>
</dbReference>
<name>U2MQ70_9BACT</name>
<dbReference type="PATRIC" id="fig|1395125.3.peg.1105"/>
<dbReference type="GeneID" id="78499215"/>
<protein>
    <submittedName>
        <fullName evidence="1">Uncharacterized protein</fullName>
    </submittedName>
</protein>
<gene>
    <name evidence="1" type="ORF">HMPREF9145_2744</name>
</gene>
<evidence type="ECO:0000313" key="1">
    <source>
        <dbReference type="EMBL" id="ERK01419.1"/>
    </source>
</evidence>
<accession>U2MQ70</accession>
<organism evidence="1 2">
    <name type="scientific">Segatella salivae F0493</name>
    <dbReference type="NCBI Taxonomy" id="1395125"/>
    <lineage>
        <taxon>Bacteria</taxon>
        <taxon>Pseudomonadati</taxon>
        <taxon>Bacteroidota</taxon>
        <taxon>Bacteroidia</taxon>
        <taxon>Bacteroidales</taxon>
        <taxon>Prevotellaceae</taxon>
        <taxon>Segatella</taxon>
    </lineage>
</organism>
<dbReference type="EMBL" id="AWGW01000011">
    <property type="protein sequence ID" value="ERK01419.1"/>
    <property type="molecule type" value="Genomic_DNA"/>
</dbReference>
<sequence>MNLSTKINVVTVIDTESMIVYQQVYLNNYDAAHYDFKRQCELHKFDITNGWTAYLKEF</sequence>